<sequence>MYGISLTIALYLPFLLMCLMEKNLHNNAILRTAGVASGYAPGQIKICILPQATPKAFYCTIFAFRGICKFSFAFRLCPGHSLSTRHFTFAIRYMPYNYPISTQR</sequence>
<evidence type="ECO:0000313" key="2">
    <source>
        <dbReference type="EMBL" id="KRY31970.1"/>
    </source>
</evidence>
<reference evidence="2 3" key="1">
    <citation type="submission" date="2015-01" db="EMBL/GenBank/DDBJ databases">
        <title>Evolution of Trichinella species and genotypes.</title>
        <authorList>
            <person name="Korhonen P.K."/>
            <person name="Edoardo P."/>
            <person name="Giuseppe L.R."/>
            <person name="Gasser R.B."/>
        </authorList>
    </citation>
    <scope>NUCLEOTIDE SEQUENCE [LARGE SCALE GENOMIC DNA]</scope>
    <source>
        <strain evidence="2">ISS3</strain>
    </source>
</reference>
<dbReference type="OrthoDB" id="5928774at2759"/>
<proteinExistence type="predicted"/>
<gene>
    <name evidence="2" type="ORF">T01_12531</name>
</gene>
<accession>A0A0V1B4Q7</accession>
<dbReference type="InParanoid" id="A0A0V1B4Q7"/>
<feature type="chain" id="PRO_5006874936" evidence="1">
    <location>
        <begin position="21"/>
        <end position="104"/>
    </location>
</feature>
<feature type="signal peptide" evidence="1">
    <location>
        <begin position="1"/>
        <end position="20"/>
    </location>
</feature>
<keyword evidence="3" id="KW-1185">Reference proteome</keyword>
<evidence type="ECO:0000256" key="1">
    <source>
        <dbReference type="SAM" id="SignalP"/>
    </source>
</evidence>
<dbReference type="Proteomes" id="UP000054776">
    <property type="component" value="Unassembled WGS sequence"/>
</dbReference>
<name>A0A0V1B4Q7_TRISP</name>
<dbReference type="EMBL" id="JYDH01000107">
    <property type="protein sequence ID" value="KRY31970.1"/>
    <property type="molecule type" value="Genomic_DNA"/>
</dbReference>
<organism evidence="2 3">
    <name type="scientific">Trichinella spiralis</name>
    <name type="common">Trichina worm</name>
    <dbReference type="NCBI Taxonomy" id="6334"/>
    <lineage>
        <taxon>Eukaryota</taxon>
        <taxon>Metazoa</taxon>
        <taxon>Ecdysozoa</taxon>
        <taxon>Nematoda</taxon>
        <taxon>Enoplea</taxon>
        <taxon>Dorylaimia</taxon>
        <taxon>Trichinellida</taxon>
        <taxon>Trichinellidae</taxon>
        <taxon>Trichinella</taxon>
    </lineage>
</organism>
<dbReference type="AlphaFoldDB" id="A0A0V1B4Q7"/>
<comment type="caution">
    <text evidence="2">The sequence shown here is derived from an EMBL/GenBank/DDBJ whole genome shotgun (WGS) entry which is preliminary data.</text>
</comment>
<evidence type="ECO:0000313" key="3">
    <source>
        <dbReference type="Proteomes" id="UP000054776"/>
    </source>
</evidence>
<keyword evidence="1" id="KW-0732">Signal</keyword>
<protein>
    <submittedName>
        <fullName evidence="2">Uncharacterized protein</fullName>
    </submittedName>
</protein>